<dbReference type="Proteomes" id="UP000430404">
    <property type="component" value="Unassembled WGS sequence"/>
</dbReference>
<name>A0A653K4T3_9GAMM</name>
<proteinExistence type="predicted"/>
<reference evidence="1 2" key="1">
    <citation type="submission" date="2019-10" db="EMBL/GenBank/DDBJ databases">
        <authorList>
            <person name="Karimi E."/>
        </authorList>
    </citation>
    <scope>NUCLEOTIDE SEQUENCE [LARGE SCALE GENOMIC DNA]</scope>
    <source>
        <strain evidence="1">Acinetobacter sp. 8BE</strain>
    </source>
</reference>
<protein>
    <submittedName>
        <fullName evidence="1">Uncharacterized protein</fullName>
    </submittedName>
</protein>
<accession>A0A653K4T3</accession>
<gene>
    <name evidence="1" type="ORF">ACI8B_210143</name>
</gene>
<dbReference type="AlphaFoldDB" id="A0A653K4T3"/>
<dbReference type="EMBL" id="CABWKZ010000014">
    <property type="protein sequence ID" value="VXA55352.1"/>
    <property type="molecule type" value="Genomic_DNA"/>
</dbReference>
<organism evidence="1 2">
    <name type="scientific">Acinetobacter proteolyticus</name>
    <dbReference type="NCBI Taxonomy" id="1776741"/>
    <lineage>
        <taxon>Bacteria</taxon>
        <taxon>Pseudomonadati</taxon>
        <taxon>Pseudomonadota</taxon>
        <taxon>Gammaproteobacteria</taxon>
        <taxon>Moraxellales</taxon>
        <taxon>Moraxellaceae</taxon>
        <taxon>Acinetobacter</taxon>
    </lineage>
</organism>
<sequence>MLDWLREWWKGKEIEFKSSQGDSVFFVDSVYKRHWTSKLAHTFVKFYLEHWKFIWGSIVAIFCASLKFL</sequence>
<evidence type="ECO:0000313" key="1">
    <source>
        <dbReference type="EMBL" id="VXA55352.1"/>
    </source>
</evidence>
<evidence type="ECO:0000313" key="2">
    <source>
        <dbReference type="Proteomes" id="UP000430404"/>
    </source>
</evidence>